<evidence type="ECO:0008006" key="4">
    <source>
        <dbReference type="Google" id="ProtNLM"/>
    </source>
</evidence>
<feature type="compositionally biased region" description="Polar residues" evidence="1">
    <location>
        <begin position="328"/>
        <end position="340"/>
    </location>
</feature>
<dbReference type="RefSeq" id="WP_150772061.1">
    <property type="nucleotide sequence ID" value="NZ_CABVIY010000005.1"/>
</dbReference>
<feature type="compositionally biased region" description="Low complexity" evidence="1">
    <location>
        <begin position="301"/>
        <end position="317"/>
    </location>
</feature>
<evidence type="ECO:0000313" key="2">
    <source>
        <dbReference type="EMBL" id="VVP99837.1"/>
    </source>
</evidence>
<evidence type="ECO:0000256" key="1">
    <source>
        <dbReference type="SAM" id="MobiDB-lite"/>
    </source>
</evidence>
<dbReference type="Proteomes" id="UP000326611">
    <property type="component" value="Unassembled WGS sequence"/>
</dbReference>
<feature type="region of interest" description="Disordered" evidence="1">
    <location>
        <begin position="277"/>
        <end position="340"/>
    </location>
</feature>
<accession>A0A5E7TPS3</accession>
<name>A0A5E7TPS3_PSEFL</name>
<dbReference type="Gene3D" id="2.180.10.10">
    <property type="entry name" value="RHS repeat-associated core"/>
    <property type="match status" value="1"/>
</dbReference>
<dbReference type="AlphaFoldDB" id="A0A5E7TPS3"/>
<reference evidence="2 3" key="1">
    <citation type="submission" date="2019-09" db="EMBL/GenBank/DDBJ databases">
        <authorList>
            <person name="Chandra G."/>
            <person name="Truman W A."/>
        </authorList>
    </citation>
    <scope>NUCLEOTIDE SEQUENCE [LARGE SCALE GENOMIC DNA]</scope>
    <source>
        <strain evidence="2">PS918</strain>
    </source>
</reference>
<dbReference type="NCBIfam" id="TIGR03696">
    <property type="entry name" value="Rhs_assc_core"/>
    <property type="match status" value="1"/>
</dbReference>
<sequence>MTQLNQHNPTRQRTVLLATDSSQSVIGEVVDGKTNAITYCAYGEQSAPEPVQTRLGFNGQLRESKIGWYLLGNGYRAYNPTLMRFHSPDSWSPFWRGGLNAYMYCVGDPVNRSDPTGHAPLFPGLPRGLRKAVTRTADFFFGGSGVTGPNRSQALEATGRVEAVTVPMRPEKTGELKALTGVGSIVSGAPGPRGNSSPAIGEWGATTKRHHPGYAAGAAAHRSPRSTPPPSISNGGGSGPVGRPRLNSFDAARTLYDGPVPIEPILVKESLLGGSPYSGAHLPPPPPPPPLLNQAALDNWNSSSSSNSSASSSRSNSPVPFVAFVNRDTGQSQNTFIRKS</sequence>
<feature type="compositionally biased region" description="Pro residues" evidence="1">
    <location>
        <begin position="282"/>
        <end position="291"/>
    </location>
</feature>
<dbReference type="SUPFAM" id="SSF56399">
    <property type="entry name" value="ADP-ribosylation"/>
    <property type="match status" value="1"/>
</dbReference>
<dbReference type="InterPro" id="IPR022385">
    <property type="entry name" value="Rhs_assc_core"/>
</dbReference>
<feature type="region of interest" description="Disordered" evidence="1">
    <location>
        <begin position="185"/>
        <end position="246"/>
    </location>
</feature>
<protein>
    <recommendedName>
        <fullName evidence="4">RHS repeat-associated core domain-containing protein</fullName>
    </recommendedName>
</protein>
<dbReference type="EMBL" id="CABVIY010000005">
    <property type="protein sequence ID" value="VVP99837.1"/>
    <property type="molecule type" value="Genomic_DNA"/>
</dbReference>
<proteinExistence type="predicted"/>
<evidence type="ECO:0000313" key="3">
    <source>
        <dbReference type="Proteomes" id="UP000326611"/>
    </source>
</evidence>
<dbReference type="OrthoDB" id="6845590at2"/>
<gene>
    <name evidence="2" type="ORF">PS918_04064</name>
</gene>
<organism evidence="2 3">
    <name type="scientific">Pseudomonas fluorescens</name>
    <dbReference type="NCBI Taxonomy" id="294"/>
    <lineage>
        <taxon>Bacteria</taxon>
        <taxon>Pseudomonadati</taxon>
        <taxon>Pseudomonadota</taxon>
        <taxon>Gammaproteobacteria</taxon>
        <taxon>Pseudomonadales</taxon>
        <taxon>Pseudomonadaceae</taxon>
        <taxon>Pseudomonas</taxon>
    </lineage>
</organism>